<organism evidence="8">
    <name type="scientific">Caenorhabditis remanei</name>
    <name type="common">Caenorhabditis vulgaris</name>
    <dbReference type="NCBI Taxonomy" id="31234"/>
    <lineage>
        <taxon>Eukaryota</taxon>
        <taxon>Metazoa</taxon>
        <taxon>Ecdysozoa</taxon>
        <taxon>Nematoda</taxon>
        <taxon>Chromadorea</taxon>
        <taxon>Rhabditida</taxon>
        <taxon>Rhabditina</taxon>
        <taxon>Rhabditomorpha</taxon>
        <taxon>Rhabditoidea</taxon>
        <taxon>Rhabditidae</taxon>
        <taxon>Peloderinae</taxon>
        <taxon>Caenorhabditis</taxon>
    </lineage>
</organism>
<keyword evidence="3" id="KW-0862">Zinc</keyword>
<feature type="domain" description="RING-type" evidence="6">
    <location>
        <begin position="139"/>
        <end position="182"/>
    </location>
</feature>
<sequence>MPRTKNVPARNPQSKSAKLKKLEKELEKVKADLIAEKQKGVKIKKKIKKLRSIQRRIQDEALQKKADFLLEIKQKKLIKKKIREEIRLSKFELKVLTDEGTQDEQLEKAKETKQKLEERHKRLTDALEKGLDVKPWKECPVCLQEFGEEGHNIPKVLDCGHTFCLSCTKKIAKPGYIKCPFDGVILIFKRKKDLEGHPKNYKCYAM</sequence>
<dbReference type="AlphaFoldDB" id="E3N6R1"/>
<protein>
    <recommendedName>
        <fullName evidence="6">RING-type domain-containing protein</fullName>
    </recommendedName>
</protein>
<dbReference type="SMART" id="SM00184">
    <property type="entry name" value="RING"/>
    <property type="match status" value="1"/>
</dbReference>
<dbReference type="InterPro" id="IPR052667">
    <property type="entry name" value="E3_ubiquitin-ligase_RING"/>
</dbReference>
<reference evidence="7" key="1">
    <citation type="submission" date="2007-07" db="EMBL/GenBank/DDBJ databases">
        <title>PCAP assembly of the Caenorhabditis remanei genome.</title>
        <authorList>
            <consortium name="The Caenorhabditis remanei Sequencing Consortium"/>
            <person name="Wilson R.K."/>
        </authorList>
    </citation>
    <scope>NUCLEOTIDE SEQUENCE [LARGE SCALE GENOMIC DNA]</scope>
    <source>
        <strain evidence="7">PB4641</strain>
    </source>
</reference>
<dbReference type="PANTHER" id="PTHR47156">
    <property type="entry name" value="PROTEIN CBG20824"/>
    <property type="match status" value="1"/>
</dbReference>
<dbReference type="eggNOG" id="KOG4185">
    <property type="taxonomic scope" value="Eukaryota"/>
</dbReference>
<evidence type="ECO:0000256" key="1">
    <source>
        <dbReference type="ARBA" id="ARBA00022723"/>
    </source>
</evidence>
<keyword evidence="8" id="KW-1185">Reference proteome</keyword>
<dbReference type="EMBL" id="DS268542">
    <property type="protein sequence ID" value="EFO88240.1"/>
    <property type="molecule type" value="Genomic_DNA"/>
</dbReference>
<dbReference type="PANTHER" id="PTHR47156:SF10">
    <property type="entry name" value="E3 UBIQUITIN-PROTEIN LIGASE TRIM-21-RELATED"/>
    <property type="match status" value="1"/>
</dbReference>
<dbReference type="OMA" id="EICDEEY"/>
<dbReference type="InterPro" id="IPR013083">
    <property type="entry name" value="Znf_RING/FYVE/PHD"/>
</dbReference>
<evidence type="ECO:0000256" key="4">
    <source>
        <dbReference type="PROSITE-ProRule" id="PRU00175"/>
    </source>
</evidence>
<feature type="coiled-coil region" evidence="5">
    <location>
        <begin position="99"/>
        <end position="133"/>
    </location>
</feature>
<keyword evidence="2 4" id="KW-0863">Zinc-finger</keyword>
<keyword evidence="1" id="KW-0479">Metal-binding</keyword>
<evidence type="ECO:0000259" key="6">
    <source>
        <dbReference type="PROSITE" id="PS50089"/>
    </source>
</evidence>
<evidence type="ECO:0000313" key="8">
    <source>
        <dbReference type="Proteomes" id="UP000008281"/>
    </source>
</evidence>
<accession>E3N6R1</accession>
<evidence type="ECO:0000256" key="3">
    <source>
        <dbReference type="ARBA" id="ARBA00022833"/>
    </source>
</evidence>
<dbReference type="HOGENOM" id="CLU_093265_0_0_1"/>
<dbReference type="InterPro" id="IPR027370">
    <property type="entry name" value="Znf-RING_euk"/>
</dbReference>
<dbReference type="Proteomes" id="UP000008281">
    <property type="component" value="Unassembled WGS sequence"/>
</dbReference>
<dbReference type="GO" id="GO:0008270">
    <property type="term" value="F:zinc ion binding"/>
    <property type="evidence" value="ECO:0007669"/>
    <property type="project" value="UniProtKB-KW"/>
</dbReference>
<keyword evidence="5" id="KW-0175">Coiled coil</keyword>
<dbReference type="SUPFAM" id="SSF57850">
    <property type="entry name" value="RING/U-box"/>
    <property type="match status" value="1"/>
</dbReference>
<gene>
    <name evidence="7" type="ORF">CRE_07746</name>
</gene>
<evidence type="ECO:0000313" key="7">
    <source>
        <dbReference type="EMBL" id="EFO88240.1"/>
    </source>
</evidence>
<dbReference type="InParanoid" id="E3N6R1"/>
<dbReference type="OrthoDB" id="252722at2759"/>
<evidence type="ECO:0000256" key="2">
    <source>
        <dbReference type="ARBA" id="ARBA00022771"/>
    </source>
</evidence>
<dbReference type="Pfam" id="PF13445">
    <property type="entry name" value="zf-RING_UBOX"/>
    <property type="match status" value="1"/>
</dbReference>
<dbReference type="PROSITE" id="PS50089">
    <property type="entry name" value="ZF_RING_2"/>
    <property type="match status" value="1"/>
</dbReference>
<dbReference type="InterPro" id="IPR001841">
    <property type="entry name" value="Znf_RING"/>
</dbReference>
<dbReference type="STRING" id="31234.E3N6R1"/>
<dbReference type="Gene3D" id="3.30.40.10">
    <property type="entry name" value="Zinc/RING finger domain, C3HC4 (zinc finger)"/>
    <property type="match status" value="1"/>
</dbReference>
<evidence type="ECO:0000256" key="5">
    <source>
        <dbReference type="SAM" id="Coils"/>
    </source>
</evidence>
<proteinExistence type="predicted"/>
<name>E3N6R1_CAERE</name>